<keyword evidence="5" id="KW-0175">Coiled coil</keyword>
<proteinExistence type="predicted"/>
<dbReference type="Pfam" id="PF13923">
    <property type="entry name" value="zf-C3HC4_2"/>
    <property type="match status" value="1"/>
</dbReference>
<dbReference type="AlphaFoldDB" id="A0A2T3B5W9"/>
<evidence type="ECO:0000256" key="1">
    <source>
        <dbReference type="ARBA" id="ARBA00022723"/>
    </source>
</evidence>
<dbReference type="SUPFAM" id="SSF49599">
    <property type="entry name" value="TRAF domain-like"/>
    <property type="match status" value="1"/>
</dbReference>
<feature type="domain" description="TRAF-type" evidence="8">
    <location>
        <begin position="221"/>
        <end position="275"/>
    </location>
</feature>
<dbReference type="InterPro" id="IPR001841">
    <property type="entry name" value="Znf_RING"/>
</dbReference>
<keyword evidence="3 4" id="KW-0862">Zinc</keyword>
<feature type="region of interest" description="Disordered" evidence="6">
    <location>
        <begin position="25"/>
        <end position="44"/>
    </location>
</feature>
<sequence length="470" mass="52661">MPPPNTPRHSSADLSHAALDLHSFEASSNSPATSNVQSPQARRERRYTSLNAQVAEGLDNTTSSSLGLPHSVDFRALTYVGTVDENLICPICRVALVDPVDTQCDHTFCRECIAQALSHNEICPIDRYPLPRDAPFGRPHKIVINQLDALQAKCPCCEAPIPRSMLQNHMEKYCKEALVRCPSKTCDEVVKRKLSDRGCLHYDVTCPDCKEIHKEIDIGHHREFVCKERQKECEHCGADILRCKESEHIEDCPDVIASCAWAEYGCQHESKRKDLYLHADECAFKIVGPMAEILKKEISVLRAEVRALNEKNQAQERRIKFLESGPKESDRHFDYADISSHPVSSLPESASAEPLDSANEYLLSLIEAQENRISQLSAGMTELEAKQTMMLFNETIPIKNELTEMRSSQQVVSMHVRWLLNFRRQENQRRFGAGATSPRSNGGSDAGGSGGDAPLPRRLSDSMRDLITKL</sequence>
<evidence type="ECO:0000256" key="4">
    <source>
        <dbReference type="PROSITE-ProRule" id="PRU00207"/>
    </source>
</evidence>
<dbReference type="EMBL" id="KZ679009">
    <property type="protein sequence ID" value="PSS22155.1"/>
    <property type="molecule type" value="Genomic_DNA"/>
</dbReference>
<dbReference type="PROSITE" id="PS50145">
    <property type="entry name" value="ZF_TRAF"/>
    <property type="match status" value="1"/>
</dbReference>
<dbReference type="SMART" id="SM00184">
    <property type="entry name" value="RING"/>
    <property type="match status" value="1"/>
</dbReference>
<keyword evidence="10" id="KW-1185">Reference proteome</keyword>
<dbReference type="InterPro" id="IPR001293">
    <property type="entry name" value="Znf_TRAF"/>
</dbReference>
<dbReference type="PANTHER" id="PTHR10131:SF94">
    <property type="entry name" value="TNF RECEPTOR-ASSOCIATED FACTOR 4"/>
    <property type="match status" value="1"/>
</dbReference>
<gene>
    <name evidence="9" type="ORF">M430DRAFT_34133</name>
</gene>
<feature type="compositionally biased region" description="Basic and acidic residues" evidence="6">
    <location>
        <begin position="458"/>
        <end position="470"/>
    </location>
</feature>
<feature type="compositionally biased region" description="Polar residues" evidence="6">
    <location>
        <begin position="25"/>
        <end position="40"/>
    </location>
</feature>
<evidence type="ECO:0000313" key="10">
    <source>
        <dbReference type="Proteomes" id="UP000241818"/>
    </source>
</evidence>
<feature type="region of interest" description="Disordered" evidence="6">
    <location>
        <begin position="429"/>
        <end position="470"/>
    </location>
</feature>
<evidence type="ECO:0000259" key="8">
    <source>
        <dbReference type="PROSITE" id="PS50145"/>
    </source>
</evidence>
<dbReference type="STRING" id="857342.A0A2T3B5W9"/>
<reference evidence="9 10" key="1">
    <citation type="journal article" date="2018" name="New Phytol.">
        <title>Comparative genomics and transcriptomics depict ericoid mycorrhizal fungi as versatile saprotrophs and plant mutualists.</title>
        <authorList>
            <person name="Martino E."/>
            <person name="Morin E."/>
            <person name="Grelet G.A."/>
            <person name="Kuo A."/>
            <person name="Kohler A."/>
            <person name="Daghino S."/>
            <person name="Barry K.W."/>
            <person name="Cichocki N."/>
            <person name="Clum A."/>
            <person name="Dockter R.B."/>
            <person name="Hainaut M."/>
            <person name="Kuo R.C."/>
            <person name="LaButti K."/>
            <person name="Lindahl B.D."/>
            <person name="Lindquist E.A."/>
            <person name="Lipzen A."/>
            <person name="Khouja H.R."/>
            <person name="Magnuson J."/>
            <person name="Murat C."/>
            <person name="Ohm R.A."/>
            <person name="Singer S.W."/>
            <person name="Spatafora J.W."/>
            <person name="Wang M."/>
            <person name="Veneault-Fourrey C."/>
            <person name="Henrissat B."/>
            <person name="Grigoriev I.V."/>
            <person name="Martin F.M."/>
            <person name="Perotto S."/>
        </authorList>
    </citation>
    <scope>NUCLEOTIDE SEQUENCE [LARGE SCALE GENOMIC DNA]</scope>
    <source>
        <strain evidence="9 10">ATCC 22711</strain>
    </source>
</reference>
<dbReference type="Gene3D" id="3.30.40.10">
    <property type="entry name" value="Zinc/RING finger domain, C3HC4 (zinc finger)"/>
    <property type="match status" value="2"/>
</dbReference>
<feature type="domain" description="RING-type" evidence="7">
    <location>
        <begin position="89"/>
        <end position="127"/>
    </location>
</feature>
<dbReference type="GeneID" id="36574578"/>
<dbReference type="OrthoDB" id="1630758at2759"/>
<evidence type="ECO:0000256" key="6">
    <source>
        <dbReference type="SAM" id="MobiDB-lite"/>
    </source>
</evidence>
<dbReference type="InterPro" id="IPR017907">
    <property type="entry name" value="Znf_RING_CS"/>
</dbReference>
<dbReference type="Proteomes" id="UP000241818">
    <property type="component" value="Unassembled WGS sequence"/>
</dbReference>
<evidence type="ECO:0000313" key="9">
    <source>
        <dbReference type="EMBL" id="PSS22155.1"/>
    </source>
</evidence>
<dbReference type="InParanoid" id="A0A2T3B5W9"/>
<feature type="zinc finger region" description="TRAF-type" evidence="4">
    <location>
        <begin position="221"/>
        <end position="275"/>
    </location>
</feature>
<dbReference type="SUPFAM" id="SSF57850">
    <property type="entry name" value="RING/U-box"/>
    <property type="match status" value="1"/>
</dbReference>
<protein>
    <recommendedName>
        <fullName evidence="11">RING-type domain-containing protein</fullName>
    </recommendedName>
</protein>
<feature type="coiled-coil region" evidence="5">
    <location>
        <begin position="291"/>
        <end position="325"/>
    </location>
</feature>
<evidence type="ECO:0008006" key="11">
    <source>
        <dbReference type="Google" id="ProtNLM"/>
    </source>
</evidence>
<organism evidence="9 10">
    <name type="scientific">Amorphotheca resinae ATCC 22711</name>
    <dbReference type="NCBI Taxonomy" id="857342"/>
    <lineage>
        <taxon>Eukaryota</taxon>
        <taxon>Fungi</taxon>
        <taxon>Dikarya</taxon>
        <taxon>Ascomycota</taxon>
        <taxon>Pezizomycotina</taxon>
        <taxon>Leotiomycetes</taxon>
        <taxon>Helotiales</taxon>
        <taxon>Amorphothecaceae</taxon>
        <taxon>Amorphotheca</taxon>
    </lineage>
</organism>
<evidence type="ECO:0000256" key="3">
    <source>
        <dbReference type="ARBA" id="ARBA00022833"/>
    </source>
</evidence>
<evidence type="ECO:0000256" key="2">
    <source>
        <dbReference type="ARBA" id="ARBA00022771"/>
    </source>
</evidence>
<keyword evidence="1 4" id="KW-0479">Metal-binding</keyword>
<dbReference type="PANTHER" id="PTHR10131">
    <property type="entry name" value="TNF RECEPTOR ASSOCIATED FACTOR"/>
    <property type="match status" value="1"/>
</dbReference>
<dbReference type="InterPro" id="IPR013083">
    <property type="entry name" value="Znf_RING/FYVE/PHD"/>
</dbReference>
<keyword evidence="2 4" id="KW-0863">Zinc-finger</keyword>
<evidence type="ECO:0000259" key="7">
    <source>
        <dbReference type="PROSITE" id="PS50089"/>
    </source>
</evidence>
<dbReference type="PROSITE" id="PS50089">
    <property type="entry name" value="ZF_RING_2"/>
    <property type="match status" value="1"/>
</dbReference>
<dbReference type="RefSeq" id="XP_024722310.1">
    <property type="nucleotide sequence ID" value="XM_024866497.1"/>
</dbReference>
<dbReference type="PROSITE" id="PS00518">
    <property type="entry name" value="ZF_RING_1"/>
    <property type="match status" value="1"/>
</dbReference>
<accession>A0A2T3B5W9</accession>
<evidence type="ECO:0000256" key="5">
    <source>
        <dbReference type="SAM" id="Coils"/>
    </source>
</evidence>
<name>A0A2T3B5W9_AMORE</name>
<dbReference type="GO" id="GO:0008270">
    <property type="term" value="F:zinc ion binding"/>
    <property type="evidence" value="ECO:0007669"/>
    <property type="project" value="UniProtKB-KW"/>
</dbReference>